<reference evidence="4" key="2">
    <citation type="journal article" date="2019" name="Int. J. Syst. Evol. Microbiol.">
        <title>The Global Catalogue of Microorganisms (GCM) 10K type strain sequencing project: providing services to taxonomists for standard genome sequencing and annotation.</title>
        <authorList>
            <consortium name="The Broad Institute Genomics Platform"/>
            <consortium name="The Broad Institute Genome Sequencing Center for Infectious Disease"/>
            <person name="Wu L."/>
            <person name="Ma J."/>
        </authorList>
    </citation>
    <scope>NUCLEOTIDE SEQUENCE [LARGE SCALE GENOMIC DNA]</scope>
    <source>
        <strain evidence="4">JCM 9687</strain>
    </source>
</reference>
<evidence type="ECO:0000313" key="4">
    <source>
        <dbReference type="Proteomes" id="UP001500483"/>
    </source>
</evidence>
<protein>
    <submittedName>
        <fullName evidence="2">Uncharacterized protein</fullName>
    </submittedName>
</protein>
<evidence type="ECO:0000256" key="1">
    <source>
        <dbReference type="SAM" id="Phobius"/>
    </source>
</evidence>
<dbReference type="Proteomes" id="UP001500483">
    <property type="component" value="Unassembled WGS sequence"/>
</dbReference>
<accession>A0ABP6RIH6</accession>
<proteinExistence type="predicted"/>
<keyword evidence="1" id="KW-1133">Transmembrane helix</keyword>
<dbReference type="EMBL" id="BAAAYK010000017">
    <property type="protein sequence ID" value="GAA3353501.1"/>
    <property type="molecule type" value="Genomic_DNA"/>
</dbReference>
<reference evidence="2" key="3">
    <citation type="submission" date="2023-12" db="EMBL/GenBank/DDBJ databases">
        <authorList>
            <person name="Sun Q."/>
            <person name="Inoue M."/>
        </authorList>
    </citation>
    <scope>NUCLEOTIDE SEQUENCE</scope>
    <source>
        <strain evidence="2">JCM 9687</strain>
    </source>
</reference>
<evidence type="ECO:0000313" key="2">
    <source>
        <dbReference type="EMBL" id="GAA3353501.1"/>
    </source>
</evidence>
<sequence>MQPEPSTALVGRCAQYDVVRRAGVVMTVPILLGLVAWALVFGPVFLLWWLPGARADARRREWWR</sequence>
<keyword evidence="1" id="KW-0472">Membrane</keyword>
<dbReference type="EMBL" id="BAAAYK010000038">
    <property type="protein sequence ID" value="GAA3356546.1"/>
    <property type="molecule type" value="Genomic_DNA"/>
</dbReference>
<keyword evidence="4" id="KW-1185">Reference proteome</keyword>
<name>A0ABP6RIH6_9PSEU</name>
<keyword evidence="1" id="KW-0812">Transmembrane</keyword>
<reference evidence="2" key="1">
    <citation type="journal article" date="2014" name="Int. J. Syst. Evol. Microbiol.">
        <title>Complete genome of a new Firmicutes species belonging to the dominant human colonic microbiota ('Ruminococcus bicirculans') reveals two chromosomes and a selective capacity to utilize plant glucans.</title>
        <authorList>
            <consortium name="NISC Comparative Sequencing Program"/>
            <person name="Wegmann U."/>
            <person name="Louis P."/>
            <person name="Goesmann A."/>
            <person name="Henrissat B."/>
            <person name="Duncan S.H."/>
            <person name="Flint H.J."/>
        </authorList>
    </citation>
    <scope>NUCLEOTIDE SEQUENCE</scope>
    <source>
        <strain evidence="2">JCM 9687</strain>
    </source>
</reference>
<feature type="transmembrane region" description="Helical" evidence="1">
    <location>
        <begin position="30"/>
        <end position="50"/>
    </location>
</feature>
<organism evidence="2 4">
    <name type="scientific">Saccharopolyspora gregorii</name>
    <dbReference type="NCBI Taxonomy" id="33914"/>
    <lineage>
        <taxon>Bacteria</taxon>
        <taxon>Bacillati</taxon>
        <taxon>Actinomycetota</taxon>
        <taxon>Actinomycetes</taxon>
        <taxon>Pseudonocardiales</taxon>
        <taxon>Pseudonocardiaceae</taxon>
        <taxon>Saccharopolyspora</taxon>
    </lineage>
</organism>
<evidence type="ECO:0000313" key="3">
    <source>
        <dbReference type="EMBL" id="GAA3356546.1"/>
    </source>
</evidence>
<comment type="caution">
    <text evidence="2">The sequence shown here is derived from an EMBL/GenBank/DDBJ whole genome shotgun (WGS) entry which is preliminary data.</text>
</comment>
<gene>
    <name evidence="2" type="ORF">GCM10020366_07030</name>
    <name evidence="3" type="ORF">GCM10020366_20990</name>
</gene>